<feature type="region of interest" description="Disordered" evidence="1">
    <location>
        <begin position="167"/>
        <end position="188"/>
    </location>
</feature>
<dbReference type="Proteomes" id="UP000466039">
    <property type="component" value="Chromosome"/>
</dbReference>
<evidence type="ECO:0000313" key="2">
    <source>
        <dbReference type="EMBL" id="BBZ63388.1"/>
    </source>
</evidence>
<evidence type="ECO:0000256" key="1">
    <source>
        <dbReference type="SAM" id="MobiDB-lite"/>
    </source>
</evidence>
<reference evidence="2 3" key="1">
    <citation type="journal article" date="2019" name="Emerg. Microbes Infect.">
        <title>Comprehensive subspecies identification of 175 nontuberculous mycobacteria species based on 7547 genomic profiles.</title>
        <authorList>
            <person name="Matsumoto Y."/>
            <person name="Kinjo T."/>
            <person name="Motooka D."/>
            <person name="Nabeya D."/>
            <person name="Jung N."/>
            <person name="Uechi K."/>
            <person name="Horii T."/>
            <person name="Iida T."/>
            <person name="Fujita J."/>
            <person name="Nakamura S."/>
        </authorList>
    </citation>
    <scope>NUCLEOTIDE SEQUENCE [LARGE SCALE GENOMIC DNA]</scope>
    <source>
        <strain evidence="2 3">JCM 15658</strain>
    </source>
</reference>
<accession>A0AAD1J086</accession>
<evidence type="ECO:0000313" key="3">
    <source>
        <dbReference type="Proteomes" id="UP000466039"/>
    </source>
</evidence>
<organism evidence="2 3">
    <name type="scientific">Mycolicibacterium monacense</name>
    <name type="common">Mycobacterium monacense</name>
    <dbReference type="NCBI Taxonomy" id="85693"/>
    <lineage>
        <taxon>Bacteria</taxon>
        <taxon>Bacillati</taxon>
        <taxon>Actinomycetota</taxon>
        <taxon>Actinomycetes</taxon>
        <taxon>Mycobacteriales</taxon>
        <taxon>Mycobacteriaceae</taxon>
        <taxon>Mycolicibacterium</taxon>
    </lineage>
</organism>
<sequence>MRLLVIQAEDGPLMARFKKMTIAASQPVSPQAAAHGPAAESAAKTTMLVARSAVRQLPALPPSEHDRLDTLLRQTVGADDPEVARAAIVAAATLRCQVPFTSAEQDRKDVGHVARFLVWAAFGDVVDPVRAFTRANVDEHLAATATASKRSADQRRYILYRTGRRLHPQQFPPRKTGTNQPGRPRHPVASHAEIERLRTLIPRLPARLSQRTQALLDLSYGAGARPADFRSLRGTAITTTTVDGRAVAIVALPNLGGGVRQVPVWDREIGARLVGLAAGLGDRLVLAPHAVAAERNIVNRVGEQLRSHGHPTIDPVALRNRWVLDLAERVPAVLLQQLADLCELRILVDERSLVTQYKLRHAITILDEARR</sequence>
<protein>
    <submittedName>
        <fullName evidence="2">Uncharacterized protein</fullName>
    </submittedName>
</protein>
<proteinExistence type="predicted"/>
<dbReference type="AlphaFoldDB" id="A0AAD1J086"/>
<gene>
    <name evidence="2" type="ORF">MMON_46890</name>
</gene>
<keyword evidence="3" id="KW-1185">Reference proteome</keyword>
<dbReference type="EMBL" id="AP022617">
    <property type="protein sequence ID" value="BBZ63388.1"/>
    <property type="molecule type" value="Genomic_DNA"/>
</dbReference>
<name>A0AAD1J086_MYCMB</name>